<name>A0A075TXN2_9LACO</name>
<accession>A0A075TXN2</accession>
<dbReference type="AlphaFoldDB" id="A0A075TXN2"/>
<dbReference type="KEGG" id="wce:WS08_0011"/>
<evidence type="ECO:0000313" key="1">
    <source>
        <dbReference type="EMBL" id="AIM62262.1"/>
    </source>
</evidence>
<gene>
    <name evidence="1" type="ORF">WS74_0010</name>
</gene>
<sequence length="316" mass="35567">MIFSEDTQRLLAQANAIYPGSIILRASGDNTGIINNEQVQTEMLGSRMVLEVTDMTAPDYIATHELLHMVLSLNGFPQVFFQLETEDEALTEQMIVMGTYLYQPAANIIVYREQAKHGLLTEEVVAAYAKGVLAQLTKEDGTRAESALRFLTLLDAKIFMASVDMETTKYTDSFNDMYPEAWEAAEALFMEMNVAQVQDPATMHHAIMDVFAGFDRQMNAWGLPELNAKEFCTVTPVLSERQMRLKVSQVFEIKHVPYVNRTTKSAAFVGLGKKDKQNSFVLAVPVDATPEFFKGMYDLTVQELFDQLQQPFTLRA</sequence>
<proteinExistence type="predicted"/>
<dbReference type="KEGG" id="wct:WS74_0010"/>
<dbReference type="STRING" id="759620.WS105_0010"/>
<dbReference type="OrthoDB" id="2246846at2"/>
<dbReference type="KEGG" id="wci:WS105_0010"/>
<dbReference type="Proteomes" id="UP000029079">
    <property type="component" value="Chromosome"/>
</dbReference>
<reference evidence="2" key="2">
    <citation type="submission" date="2014-08" db="EMBL/GenBank/DDBJ databases">
        <title>Complete genome of Weissella ceti strain WS74 isolated from diseased rainbow trout in Brazil.</title>
        <authorList>
            <person name="Figueiredo H.C.P."/>
            <person name="Leal C.A.G."/>
            <person name="Pereira F.L."/>
            <person name="Soares S.C."/>
            <person name="Dorella F.A."/>
            <person name="Carvalho A.F."/>
            <person name="Azevedo V.A.C."/>
        </authorList>
    </citation>
    <scope>NUCLEOTIDE SEQUENCE [LARGE SCALE GENOMIC DNA]</scope>
    <source>
        <strain evidence="2">WS74</strain>
    </source>
</reference>
<dbReference type="PATRIC" id="fig|759620.7.peg.10"/>
<dbReference type="RefSeq" id="WP_009765221.1">
    <property type="nucleotide sequence ID" value="NZ_CP009223.1"/>
</dbReference>
<organism evidence="1 2">
    <name type="scientific">Weissella ceti</name>
    <dbReference type="NCBI Taxonomy" id="759620"/>
    <lineage>
        <taxon>Bacteria</taxon>
        <taxon>Bacillati</taxon>
        <taxon>Bacillota</taxon>
        <taxon>Bacilli</taxon>
        <taxon>Lactobacillales</taxon>
        <taxon>Lactobacillaceae</taxon>
        <taxon>Weissella</taxon>
    </lineage>
</organism>
<keyword evidence="2" id="KW-1185">Reference proteome</keyword>
<evidence type="ECO:0000313" key="2">
    <source>
        <dbReference type="Proteomes" id="UP000029079"/>
    </source>
</evidence>
<dbReference type="EMBL" id="CP009223">
    <property type="protein sequence ID" value="AIM62262.1"/>
    <property type="molecule type" value="Genomic_DNA"/>
</dbReference>
<evidence type="ECO:0008006" key="3">
    <source>
        <dbReference type="Google" id="ProtNLM"/>
    </source>
</evidence>
<reference evidence="1 2" key="1">
    <citation type="journal article" date="2014" name="Genome Announc.">
        <title>Complete Genome Sequences of Fish Pathogenic Weissella ceti Strains WS74 and WS105.</title>
        <authorList>
            <person name="Figueiredo H.C."/>
            <person name="Leal C.A."/>
            <person name="Dorella F.A."/>
            <person name="Carvalho A.F."/>
            <person name="Soares S.C."/>
            <person name="Pereira F.L."/>
            <person name="Azevedo V.A."/>
        </authorList>
    </citation>
    <scope>NUCLEOTIDE SEQUENCE [LARGE SCALE GENOMIC DNA]</scope>
    <source>
        <strain evidence="1 2">WS74</strain>
    </source>
</reference>
<protein>
    <recommendedName>
        <fullName evidence="3">IpaB/EvcA family protein</fullName>
    </recommendedName>
</protein>